<evidence type="ECO:0000256" key="1">
    <source>
        <dbReference type="SAM" id="MobiDB-lite"/>
    </source>
</evidence>
<dbReference type="EMBL" id="JAAXZB010000003">
    <property type="protein sequence ID" value="NKW11078.1"/>
    <property type="molecule type" value="Genomic_DNA"/>
</dbReference>
<accession>A0A7X6FSR3</accession>
<dbReference type="AlphaFoldDB" id="A0A7X6FSR3"/>
<evidence type="ECO:0000313" key="2">
    <source>
        <dbReference type="EMBL" id="NKW11078.1"/>
    </source>
</evidence>
<gene>
    <name evidence="2" type="ORF">HGG76_25380</name>
</gene>
<protein>
    <submittedName>
        <fullName evidence="2">Uncharacterized protein</fullName>
    </submittedName>
</protein>
<reference evidence="2 3" key="1">
    <citation type="submission" date="2020-04" db="EMBL/GenBank/DDBJ databases">
        <title>Whole genome sequencing of clinical and environmental type strains of Ochrobactrum.</title>
        <authorList>
            <person name="Dharne M."/>
        </authorList>
    </citation>
    <scope>NUCLEOTIDE SEQUENCE [LARGE SCALE GENOMIC DNA]</scope>
    <source>
        <strain evidence="2 3">DSM 13340</strain>
    </source>
</reference>
<name>A0A7X6FSR3_9HYPH</name>
<dbReference type="Proteomes" id="UP000558475">
    <property type="component" value="Unassembled WGS sequence"/>
</dbReference>
<sequence length="77" mass="8065">MTRDDHAKSITNKAATRLTGTSPGTFTTRSPLISIVTIPAVAAIVSGVNEVARICGSSAIDNGTNALTFPIRHRQLC</sequence>
<evidence type="ECO:0000313" key="3">
    <source>
        <dbReference type="Proteomes" id="UP000558475"/>
    </source>
</evidence>
<feature type="compositionally biased region" description="Polar residues" evidence="1">
    <location>
        <begin position="9"/>
        <end position="28"/>
    </location>
</feature>
<comment type="caution">
    <text evidence="2">The sequence shown here is derived from an EMBL/GenBank/DDBJ whole genome shotgun (WGS) entry which is preliminary data.</text>
</comment>
<organism evidence="2 3">
    <name type="scientific">Brucella tritici</name>
    <dbReference type="NCBI Taxonomy" id="94626"/>
    <lineage>
        <taxon>Bacteria</taxon>
        <taxon>Pseudomonadati</taxon>
        <taxon>Pseudomonadota</taxon>
        <taxon>Alphaproteobacteria</taxon>
        <taxon>Hyphomicrobiales</taxon>
        <taxon>Brucellaceae</taxon>
        <taxon>Brucella/Ochrobactrum group</taxon>
        <taxon>Brucella</taxon>
    </lineage>
</organism>
<feature type="region of interest" description="Disordered" evidence="1">
    <location>
        <begin position="1"/>
        <end position="28"/>
    </location>
</feature>
<proteinExistence type="predicted"/>